<dbReference type="EMBL" id="GAIX01000355">
    <property type="protein sequence ID" value="JAA92205.1"/>
    <property type="molecule type" value="Transcribed_RNA"/>
</dbReference>
<protein>
    <submittedName>
        <fullName evidence="2">Uncharacterized protein</fullName>
    </submittedName>
</protein>
<name>S4PS03_9NEOP</name>
<reference evidence="2" key="2">
    <citation type="submission" date="2013-05" db="EMBL/GenBank/DDBJ databases">
        <authorList>
            <person name="Carter J.-M."/>
            <person name="Baker S.C."/>
            <person name="Pink R."/>
            <person name="Carter D.R.F."/>
            <person name="Collins A."/>
            <person name="Tomlin J."/>
            <person name="Gibbs M."/>
            <person name="Breuker C.J."/>
        </authorList>
    </citation>
    <scope>NUCLEOTIDE SEQUENCE</scope>
    <source>
        <tissue evidence="2">Ovary</tissue>
    </source>
</reference>
<sequence>MMDSTTVTYVLSVACLVIFGTVESIWTRLITEIQLHRRALHLCTKALPTPFLFCLLWSKALWMSQNEFIVSSFGR</sequence>
<evidence type="ECO:0000256" key="1">
    <source>
        <dbReference type="SAM" id="Phobius"/>
    </source>
</evidence>
<dbReference type="AlphaFoldDB" id="S4PS03"/>
<accession>S4PS03</accession>
<reference evidence="2" key="1">
    <citation type="journal article" date="2013" name="BMC Genomics">
        <title>Unscrambling butterfly oogenesis.</title>
        <authorList>
            <person name="Carter J.M."/>
            <person name="Baker S.C."/>
            <person name="Pink R."/>
            <person name="Carter D.R."/>
            <person name="Collins A."/>
            <person name="Tomlin J."/>
            <person name="Gibbs M."/>
            <person name="Breuker C.J."/>
        </authorList>
    </citation>
    <scope>NUCLEOTIDE SEQUENCE</scope>
    <source>
        <tissue evidence="2">Ovary</tissue>
    </source>
</reference>
<feature type="transmembrane region" description="Helical" evidence="1">
    <location>
        <begin position="6"/>
        <end position="27"/>
    </location>
</feature>
<keyword evidence="1" id="KW-0812">Transmembrane</keyword>
<keyword evidence="1" id="KW-0472">Membrane</keyword>
<organism evidence="2">
    <name type="scientific">Pararge aegeria</name>
    <name type="common">speckled wood butterfly</name>
    <dbReference type="NCBI Taxonomy" id="116150"/>
    <lineage>
        <taxon>Eukaryota</taxon>
        <taxon>Metazoa</taxon>
        <taxon>Ecdysozoa</taxon>
        <taxon>Arthropoda</taxon>
        <taxon>Hexapoda</taxon>
        <taxon>Insecta</taxon>
        <taxon>Pterygota</taxon>
        <taxon>Neoptera</taxon>
        <taxon>Endopterygota</taxon>
        <taxon>Lepidoptera</taxon>
        <taxon>Glossata</taxon>
        <taxon>Ditrysia</taxon>
        <taxon>Papilionoidea</taxon>
        <taxon>Nymphalidae</taxon>
        <taxon>Satyrinae</taxon>
        <taxon>Satyrini</taxon>
        <taxon>Parargina</taxon>
        <taxon>Pararge</taxon>
    </lineage>
</organism>
<evidence type="ECO:0000313" key="2">
    <source>
        <dbReference type="EMBL" id="JAA92205.1"/>
    </source>
</evidence>
<proteinExistence type="predicted"/>
<keyword evidence="1" id="KW-1133">Transmembrane helix</keyword>